<gene>
    <name evidence="1" type="ORF">U6N30_19140</name>
</gene>
<accession>A0ABZ1AUA0</accession>
<reference evidence="1 2" key="1">
    <citation type="submission" date="2023-12" db="EMBL/GenBank/DDBJ databases">
        <title>Blastococcus brunescens sp. nov., an actonobacterium isolated from sandstone collected in sahara desert.</title>
        <authorList>
            <person name="Gtari M."/>
            <person name="Ghodhbane F."/>
        </authorList>
    </citation>
    <scope>NUCLEOTIDE SEQUENCE [LARGE SCALE GENOMIC DNA]</scope>
    <source>
        <strain evidence="1 2">BMG 8361</strain>
    </source>
</reference>
<proteinExistence type="predicted"/>
<keyword evidence="2" id="KW-1185">Reference proteome</keyword>
<sequence length="52" mass="5111">MADRSTPTSRQVALGVVGALLLLLVVAGVATNGVSGGCPSSGWPRCSSASPR</sequence>
<dbReference type="EMBL" id="CP141261">
    <property type="protein sequence ID" value="WRL62156.1"/>
    <property type="molecule type" value="Genomic_DNA"/>
</dbReference>
<organism evidence="1 2">
    <name type="scientific">Blastococcus brunescens</name>
    <dbReference type="NCBI Taxonomy" id="1564165"/>
    <lineage>
        <taxon>Bacteria</taxon>
        <taxon>Bacillati</taxon>
        <taxon>Actinomycetota</taxon>
        <taxon>Actinomycetes</taxon>
        <taxon>Geodermatophilales</taxon>
        <taxon>Geodermatophilaceae</taxon>
        <taxon>Blastococcus</taxon>
    </lineage>
</organism>
<dbReference type="Proteomes" id="UP001324287">
    <property type="component" value="Chromosome"/>
</dbReference>
<evidence type="ECO:0000313" key="1">
    <source>
        <dbReference type="EMBL" id="WRL62156.1"/>
    </source>
</evidence>
<name>A0ABZ1AUA0_9ACTN</name>
<evidence type="ECO:0000313" key="2">
    <source>
        <dbReference type="Proteomes" id="UP001324287"/>
    </source>
</evidence>
<dbReference type="RefSeq" id="WP_324273511.1">
    <property type="nucleotide sequence ID" value="NZ_CP141261.1"/>
</dbReference>
<protein>
    <submittedName>
        <fullName evidence="1">Uncharacterized protein</fullName>
    </submittedName>
</protein>